<evidence type="ECO:0000256" key="5">
    <source>
        <dbReference type="ARBA" id="ARBA00022989"/>
    </source>
</evidence>
<evidence type="ECO:0000256" key="6">
    <source>
        <dbReference type="ARBA" id="ARBA00023002"/>
    </source>
</evidence>
<feature type="transmembrane region" description="Helical" evidence="12">
    <location>
        <begin position="97"/>
        <end position="117"/>
    </location>
</feature>
<dbReference type="InterPro" id="IPR050450">
    <property type="entry name" value="COX15/CtaA_HemeA_synthase"/>
</dbReference>
<dbReference type="EMBL" id="WBJZ01000008">
    <property type="protein sequence ID" value="KAB1657888.1"/>
    <property type="molecule type" value="Genomic_DNA"/>
</dbReference>
<dbReference type="OrthoDB" id="5241540at2"/>
<keyword evidence="8" id="KW-0350">Heme biosynthesis</keyword>
<dbReference type="GO" id="GO:0046872">
    <property type="term" value="F:metal ion binding"/>
    <property type="evidence" value="ECO:0007669"/>
    <property type="project" value="UniProtKB-KW"/>
</dbReference>
<feature type="transmembrane region" description="Helical" evidence="12">
    <location>
        <begin position="215"/>
        <end position="235"/>
    </location>
</feature>
<feature type="transmembrane region" description="Helical" evidence="12">
    <location>
        <begin position="64"/>
        <end position="85"/>
    </location>
</feature>
<evidence type="ECO:0000256" key="2">
    <source>
        <dbReference type="ARBA" id="ARBA00022475"/>
    </source>
</evidence>
<evidence type="ECO:0000256" key="4">
    <source>
        <dbReference type="ARBA" id="ARBA00022723"/>
    </source>
</evidence>
<keyword evidence="3 12" id="KW-0812">Transmembrane</keyword>
<keyword evidence="7" id="KW-0408">Iron</keyword>
<comment type="caution">
    <text evidence="13">The sequence shown here is derived from an EMBL/GenBank/DDBJ whole genome shotgun (WGS) entry which is preliminary data.</text>
</comment>
<evidence type="ECO:0000256" key="7">
    <source>
        <dbReference type="ARBA" id="ARBA00023004"/>
    </source>
</evidence>
<evidence type="ECO:0000256" key="8">
    <source>
        <dbReference type="ARBA" id="ARBA00023133"/>
    </source>
</evidence>
<keyword evidence="2" id="KW-1003">Cell membrane</keyword>
<evidence type="ECO:0000313" key="13">
    <source>
        <dbReference type="EMBL" id="KAB1657888.1"/>
    </source>
</evidence>
<feature type="transmembrane region" description="Helical" evidence="12">
    <location>
        <begin position="242"/>
        <end position="261"/>
    </location>
</feature>
<sequence length="310" mass="32500">MPTTVGRYARVMAWISVVAQSGIVTTGGLVRLTGSGLGCPTWPMCTADSFVPTPEMGIHGIIEWGNRTLTGVVCIVALLTFLAVLRTAPSMRLARPALAVGLLTILQAIVGGLTVLLQLHPNAVGVHFLISALIVSIAALLLVRVYRAEPVPPVRLLPGTRGDRLAFAIAVATVAMTWVTVYVGSLTTGSGPHAGDAAAERNGLDPQFMQHAHSIPAYVLLGLAILLVIVTGVRAMPSARRAAIGFLALVVLQAVVGIWQSRTGLPIVLVSVHMTLSMVSIATVTVALVLVRRTASLRQAEVSDPERVEG</sequence>
<comment type="subcellular location">
    <subcellularLocation>
        <location evidence="1">Membrane</location>
        <topology evidence="1">Multi-pass membrane protein</topology>
    </subcellularLocation>
</comment>
<protein>
    <submittedName>
        <fullName evidence="13">Heme A synthase</fullName>
    </submittedName>
</protein>
<keyword evidence="5 12" id="KW-1133">Transmembrane helix</keyword>
<dbReference type="GO" id="GO:0016491">
    <property type="term" value="F:oxidoreductase activity"/>
    <property type="evidence" value="ECO:0007669"/>
    <property type="project" value="UniProtKB-KW"/>
</dbReference>
<reference evidence="13 14" key="1">
    <citation type="submission" date="2019-09" db="EMBL/GenBank/DDBJ databases">
        <title>Phylogeny of genus Pseudoclavibacter and closely related genus.</title>
        <authorList>
            <person name="Li Y."/>
        </authorList>
    </citation>
    <scope>NUCLEOTIDE SEQUENCE [LARGE SCALE GENOMIC DNA]</scope>
    <source>
        <strain evidence="13 14">DSM 23821</strain>
    </source>
</reference>
<keyword evidence="4" id="KW-0479">Metal-binding</keyword>
<organism evidence="13 14">
    <name type="scientific">Pseudoclavibacter chungangensis</name>
    <dbReference type="NCBI Taxonomy" id="587635"/>
    <lineage>
        <taxon>Bacteria</taxon>
        <taxon>Bacillati</taxon>
        <taxon>Actinomycetota</taxon>
        <taxon>Actinomycetes</taxon>
        <taxon>Micrococcales</taxon>
        <taxon>Microbacteriaceae</taxon>
        <taxon>Pseudoclavibacter</taxon>
    </lineage>
</organism>
<keyword evidence="14" id="KW-1185">Reference proteome</keyword>
<dbReference type="Pfam" id="PF02628">
    <property type="entry name" value="COX15-CtaA"/>
    <property type="match status" value="1"/>
</dbReference>
<dbReference type="PANTHER" id="PTHR35457">
    <property type="entry name" value="HEME A SYNTHASE"/>
    <property type="match status" value="1"/>
</dbReference>
<dbReference type="PANTHER" id="PTHR35457:SF1">
    <property type="entry name" value="HEME A SYNTHASE"/>
    <property type="match status" value="1"/>
</dbReference>
<feature type="transmembrane region" description="Helical" evidence="12">
    <location>
        <begin position="267"/>
        <end position="291"/>
    </location>
</feature>
<dbReference type="GO" id="GO:0006784">
    <property type="term" value="P:heme A biosynthetic process"/>
    <property type="evidence" value="ECO:0007669"/>
    <property type="project" value="InterPro"/>
</dbReference>
<evidence type="ECO:0000313" key="14">
    <source>
        <dbReference type="Proteomes" id="UP000467240"/>
    </source>
</evidence>
<dbReference type="GO" id="GO:0016020">
    <property type="term" value="C:membrane"/>
    <property type="evidence" value="ECO:0007669"/>
    <property type="project" value="UniProtKB-SubCell"/>
</dbReference>
<feature type="transmembrane region" description="Helical" evidence="12">
    <location>
        <begin position="12"/>
        <end position="34"/>
    </location>
</feature>
<evidence type="ECO:0000256" key="1">
    <source>
        <dbReference type="ARBA" id="ARBA00004141"/>
    </source>
</evidence>
<evidence type="ECO:0000256" key="10">
    <source>
        <dbReference type="ARBA" id="ARBA00023157"/>
    </source>
</evidence>
<name>A0A7J5BU68_9MICO</name>
<feature type="transmembrane region" description="Helical" evidence="12">
    <location>
        <begin position="123"/>
        <end position="143"/>
    </location>
</feature>
<keyword evidence="9 12" id="KW-0472">Membrane</keyword>
<evidence type="ECO:0000256" key="12">
    <source>
        <dbReference type="SAM" id="Phobius"/>
    </source>
</evidence>
<evidence type="ECO:0000256" key="11">
    <source>
        <dbReference type="ARBA" id="ARBA00023444"/>
    </source>
</evidence>
<dbReference type="Proteomes" id="UP000467240">
    <property type="component" value="Unassembled WGS sequence"/>
</dbReference>
<evidence type="ECO:0000256" key="9">
    <source>
        <dbReference type="ARBA" id="ARBA00023136"/>
    </source>
</evidence>
<keyword evidence="6" id="KW-0560">Oxidoreductase</keyword>
<feature type="transmembrane region" description="Helical" evidence="12">
    <location>
        <begin position="164"/>
        <end position="183"/>
    </location>
</feature>
<dbReference type="AlphaFoldDB" id="A0A7J5BU68"/>
<accession>A0A7J5BU68</accession>
<gene>
    <name evidence="13" type="ORF">F8O01_07455</name>
</gene>
<keyword evidence="10" id="KW-1015">Disulfide bond</keyword>
<proteinExistence type="predicted"/>
<evidence type="ECO:0000256" key="3">
    <source>
        <dbReference type="ARBA" id="ARBA00022692"/>
    </source>
</evidence>
<comment type="pathway">
    <text evidence="11">Porphyrin-containing compound metabolism.</text>
</comment>
<dbReference type="InterPro" id="IPR003780">
    <property type="entry name" value="COX15/CtaA_fam"/>
</dbReference>